<evidence type="ECO:0000313" key="1">
    <source>
        <dbReference type="EMBL" id="ERJ76278.1"/>
    </source>
</evidence>
<comment type="caution">
    <text evidence="1">The sequence shown here is derived from an EMBL/GenBank/DDBJ whole genome shotgun (WGS) entry which is preliminary data.</text>
</comment>
<evidence type="ECO:0000313" key="2">
    <source>
        <dbReference type="Proteomes" id="UP000016660"/>
    </source>
</evidence>
<accession>A0ABP2Y6P1</accession>
<dbReference type="Proteomes" id="UP000016660">
    <property type="component" value="Unassembled WGS sequence"/>
</dbReference>
<proteinExistence type="predicted"/>
<gene>
    <name evidence="1" type="ORF">HMPREF0653_01526</name>
</gene>
<reference evidence="1 2" key="1">
    <citation type="submission" date="2013-06" db="EMBL/GenBank/DDBJ databases">
        <authorList>
            <person name="Weinstock G."/>
            <person name="Sodergren E."/>
            <person name="Lobos E.A."/>
            <person name="Fulton L."/>
            <person name="Fulton R."/>
            <person name="Courtney L."/>
            <person name="Fronick C."/>
            <person name="O'Laughlin M."/>
            <person name="Godfrey J."/>
            <person name="Wilson R.M."/>
            <person name="Miner T."/>
            <person name="Farmer C."/>
            <person name="Delehaunty K."/>
            <person name="Cordes M."/>
            <person name="Minx P."/>
            <person name="Tomlinson C."/>
            <person name="Chen J."/>
            <person name="Wollam A."/>
            <person name="Pepin K.H."/>
            <person name="Bhonagiri V."/>
            <person name="Zhang X."/>
            <person name="Warren W."/>
            <person name="Mitreva M."/>
            <person name="Mardis E.R."/>
            <person name="Wilson R.K."/>
        </authorList>
    </citation>
    <scope>NUCLEOTIDE SEQUENCE [LARGE SCALE GENOMIC DNA]</scope>
    <source>
        <strain evidence="1 2">ATCC 29426</strain>
    </source>
</reference>
<protein>
    <submittedName>
        <fullName evidence="1">Uncharacterized protein</fullName>
    </submittedName>
</protein>
<keyword evidence="2" id="KW-1185">Reference proteome</keyword>
<organism evidence="1 2">
    <name type="scientific">Prevotella disiens JCM 6334 = ATCC 29426</name>
    <dbReference type="NCBI Taxonomy" id="1235811"/>
    <lineage>
        <taxon>Bacteria</taxon>
        <taxon>Pseudomonadati</taxon>
        <taxon>Bacteroidota</taxon>
        <taxon>Bacteroidia</taxon>
        <taxon>Bacteroidales</taxon>
        <taxon>Prevotellaceae</taxon>
        <taxon>Prevotella</taxon>
    </lineage>
</organism>
<dbReference type="EMBL" id="AWUY01000135">
    <property type="protein sequence ID" value="ERJ76278.1"/>
    <property type="molecule type" value="Genomic_DNA"/>
</dbReference>
<name>A0ABP2Y6P1_9BACT</name>
<sequence length="42" mass="5183">MLLSIKKLFFSYEERNKFRPYKAFIISQDYFQVQKINLFSSN</sequence>